<proteinExistence type="predicted"/>
<name>A0A7L8ZIC5_9CAUD</name>
<evidence type="ECO:0000313" key="1">
    <source>
        <dbReference type="EMBL" id="QOI68798.1"/>
    </source>
</evidence>
<accession>A0A7L8ZIC5</accession>
<dbReference type="Proteomes" id="UP000593993">
    <property type="component" value="Genome"/>
</dbReference>
<sequence>MSRNQGYTHKGTVKKPRLGWAWAEKLSETSRYWMSYQHSETGKIVKYRKTDGKVVGGEDILDLSSIKELRG</sequence>
<protein>
    <submittedName>
        <fullName evidence="1">Uncharacterized protein</fullName>
    </submittedName>
</protein>
<organism evidence="1 2">
    <name type="scientific">Klebsiella phage vB_KpnM_Seu621</name>
    <dbReference type="NCBI Taxonomy" id="2776831"/>
    <lineage>
        <taxon>Viruses</taxon>
        <taxon>Duplodnaviria</taxon>
        <taxon>Heunggongvirae</taxon>
        <taxon>Uroviricota</taxon>
        <taxon>Caudoviricetes</taxon>
        <taxon>Vequintavirinae</taxon>
        <taxon>Mydovirus</taxon>
        <taxon>Mydovirus KpS8</taxon>
    </lineage>
</organism>
<evidence type="ECO:0000313" key="2">
    <source>
        <dbReference type="Proteomes" id="UP000593993"/>
    </source>
</evidence>
<reference evidence="1 2" key="1">
    <citation type="submission" date="2020-08" db="EMBL/GenBank/DDBJ databases">
        <authorList>
            <person name="Gorodnichev R.B."/>
            <person name="Kornienko M.A."/>
            <person name="Kuptsov N.S."/>
            <person name="Guliaev A.S."/>
            <person name="Veselovsky V.V."/>
            <person name="Kostryukova E.S."/>
            <person name="Ilina E.N."/>
            <person name="Shitikov E.A."/>
            <person name="Manolov A.I."/>
            <person name="Bespiatykh D.A."/>
        </authorList>
    </citation>
    <scope>NUCLEOTIDE SEQUENCE [LARGE SCALE GENOMIC DNA]</scope>
</reference>
<gene>
    <name evidence="1" type="ORF">phage621_00245</name>
</gene>
<dbReference type="EMBL" id="MT939253">
    <property type="protein sequence ID" value="QOI68798.1"/>
    <property type="molecule type" value="Genomic_DNA"/>
</dbReference>